<proteinExistence type="predicted"/>
<feature type="compositionally biased region" description="Acidic residues" evidence="2">
    <location>
        <begin position="854"/>
        <end position="865"/>
    </location>
</feature>
<dbReference type="InterPro" id="IPR028163">
    <property type="entry name" value="HAUS_6_N"/>
</dbReference>
<dbReference type="Proteomes" id="UP000016665">
    <property type="component" value="Unplaced"/>
</dbReference>
<organism evidence="4 5">
    <name type="scientific">Ficedula albicollis</name>
    <name type="common">Collared flycatcher</name>
    <name type="synonym">Muscicapa albicollis</name>
    <dbReference type="NCBI Taxonomy" id="59894"/>
    <lineage>
        <taxon>Eukaryota</taxon>
        <taxon>Metazoa</taxon>
        <taxon>Chordata</taxon>
        <taxon>Craniata</taxon>
        <taxon>Vertebrata</taxon>
        <taxon>Euteleostomi</taxon>
        <taxon>Archelosauria</taxon>
        <taxon>Archosauria</taxon>
        <taxon>Dinosauria</taxon>
        <taxon>Saurischia</taxon>
        <taxon>Theropoda</taxon>
        <taxon>Coelurosauria</taxon>
        <taxon>Aves</taxon>
        <taxon>Neognathae</taxon>
        <taxon>Neoaves</taxon>
        <taxon>Telluraves</taxon>
        <taxon>Australaves</taxon>
        <taxon>Passeriformes</taxon>
        <taxon>Muscicapidae</taxon>
        <taxon>Ficedula</taxon>
    </lineage>
</organism>
<evidence type="ECO:0000313" key="4">
    <source>
        <dbReference type="Ensembl" id="ENSFALP00000011356.2"/>
    </source>
</evidence>
<evidence type="ECO:0000256" key="1">
    <source>
        <dbReference type="SAM" id="Coils"/>
    </source>
</evidence>
<dbReference type="GeneID" id="101815441"/>
<protein>
    <submittedName>
        <fullName evidence="4">HAUS augmin like complex subunit 6</fullName>
    </submittedName>
</protein>
<dbReference type="GO" id="GO:1990498">
    <property type="term" value="C:mitotic spindle microtubule"/>
    <property type="evidence" value="ECO:0007669"/>
    <property type="project" value="TreeGrafter"/>
</dbReference>
<feature type="domain" description="HAUS augmin-like complex subunit 6 N-terminal" evidence="3">
    <location>
        <begin position="25"/>
        <end position="243"/>
    </location>
</feature>
<dbReference type="CTD" id="54801"/>
<dbReference type="PANTHER" id="PTHR16151">
    <property type="entry name" value="HAUS AUGMIN-LIKE COMPLEX SUBUNIT 6"/>
    <property type="match status" value="1"/>
</dbReference>
<keyword evidence="1" id="KW-0175">Coiled coil</keyword>
<dbReference type="Pfam" id="PF14661">
    <property type="entry name" value="HAUS6_N"/>
    <property type="match status" value="1"/>
</dbReference>
<dbReference type="InterPro" id="IPR026797">
    <property type="entry name" value="HAUS_6"/>
</dbReference>
<dbReference type="STRING" id="59894.ENSFALP00000011356"/>
<gene>
    <name evidence="4" type="primary">HAUS6</name>
</gene>
<evidence type="ECO:0000259" key="3">
    <source>
        <dbReference type="Pfam" id="PF14661"/>
    </source>
</evidence>
<dbReference type="Ensembl" id="ENSFALT00000011401.2">
    <property type="protein sequence ID" value="ENSFALP00000011356.2"/>
    <property type="gene ID" value="ENSFALG00000010881.2"/>
</dbReference>
<keyword evidence="5" id="KW-1185">Reference proteome</keyword>
<feature type="compositionally biased region" description="Polar residues" evidence="2">
    <location>
        <begin position="671"/>
        <end position="685"/>
    </location>
</feature>
<evidence type="ECO:0000313" key="5">
    <source>
        <dbReference type="Proteomes" id="UP000016665"/>
    </source>
</evidence>
<dbReference type="GO" id="GO:0070652">
    <property type="term" value="C:HAUS complex"/>
    <property type="evidence" value="ECO:0007669"/>
    <property type="project" value="InterPro"/>
</dbReference>
<feature type="compositionally biased region" description="Low complexity" evidence="2">
    <location>
        <begin position="656"/>
        <end position="670"/>
    </location>
</feature>
<name>U3K8K2_FICAL</name>
<reference evidence="4" key="1">
    <citation type="submission" date="2025-08" db="UniProtKB">
        <authorList>
            <consortium name="Ensembl"/>
        </authorList>
    </citation>
    <scope>IDENTIFICATION</scope>
</reference>
<dbReference type="AlphaFoldDB" id="U3K8K2"/>
<evidence type="ECO:0000256" key="2">
    <source>
        <dbReference type="SAM" id="MobiDB-lite"/>
    </source>
</evidence>
<feature type="coiled-coil region" evidence="1">
    <location>
        <begin position="190"/>
        <end position="231"/>
    </location>
</feature>
<dbReference type="PANTHER" id="PTHR16151:SF2">
    <property type="entry name" value="HAUS AUGMIN-LIKE COMPLEX SUBUNIT 6"/>
    <property type="match status" value="1"/>
</dbReference>
<feature type="region of interest" description="Disordered" evidence="2">
    <location>
        <begin position="848"/>
        <end position="898"/>
    </location>
</feature>
<reference evidence="4" key="2">
    <citation type="submission" date="2025-09" db="UniProtKB">
        <authorList>
            <consortium name="Ensembl"/>
        </authorList>
    </citation>
    <scope>IDENTIFICATION</scope>
</reference>
<dbReference type="RefSeq" id="XP_016160878.1">
    <property type="nucleotide sequence ID" value="XM_016305392.1"/>
</dbReference>
<dbReference type="eggNOG" id="ENOG502QV4W">
    <property type="taxonomic scope" value="Eukaryota"/>
</dbReference>
<feature type="region of interest" description="Disordered" evidence="2">
    <location>
        <begin position="636"/>
        <end position="693"/>
    </location>
</feature>
<dbReference type="GO" id="GO:0008017">
    <property type="term" value="F:microtubule binding"/>
    <property type="evidence" value="ECO:0007669"/>
    <property type="project" value="TreeGrafter"/>
</dbReference>
<dbReference type="KEGG" id="fab:101815441"/>
<sequence>MAAAAVVPASRPAGPGAAKWESDHFWLCLLALGFNPKCHEGVRLGRDMFAKPNGRGFAVVVRFLFTKLDKHRARQVFEQSGWRKLPSPRFRKHCWMWLREIAKQKEIDLDLPRITPSALICPGGAKFVHMIYCLARYVVIEEMKKLSVGTGIPFAEAIVRRPKDLYMAKARHRVAYNKLLQTLQQKDFVLQEYRRRAGILKREIQQTKAECEAAQEQLARMNQNGQNKNDTAEKIQKVRSMWALIVEALTSLRREKEVVDSVLADCANPRVLDGTDVVLSVPALLTHTVESNKYGFCTGNLYEGGKLNFLTVIQLLNEALMTLRDEHCPCELKTLHRIEDLVTSYKNVLHSCKSLCRTQQHCEPNVQSVSREQETWESKWKTVLGQCPSNLIFQDGLQPLEASSLQSFSSSDEDEHPVFCQSFSDNDDSCHEECHGKNDGALEAMKDTGLIPSKSCFLSPSLRCSSVESSSEAPGNGDSLIVNNLHTCVGNKKAVPPKILRNGKEEFPTSEMENAGENVLQPESTMQKDDLLEKARDELVEEIARSVCESSDSGEEKGMALEDLVSSLRFNPFVTRKQIPRTPENLLTEIRSSWRKALQPEGSLDLELSAAEVVTEESSVNAVPGVQEELHSTCVCSEDGSPVSDVGPPVAEKKSQFSSTESSSQEQVSTNHTFESSDSKTSGIQESERTDSEELGCSALSGSYVEDPSQTLQNLEKSMNIADACLKSDSRTNAQPSEDCGSSLVDEMLCQNASALNSVSHGTADVGIWNETLPECDTDCSTSACSDSFFRMDSEKSMDDSGNDEDIKKMDLDLPSLSNLCEVLKNTASESEEELCQTHHRDKCERAELSTIPEEVEEADADPLIDEGFPKVPLPNSPHESKYSPSPLPVSFQQMDGE</sequence>
<dbReference type="OrthoDB" id="5575722at2759"/>
<dbReference type="GeneTree" id="ENSGT00390000008250"/>
<dbReference type="GO" id="GO:0051225">
    <property type="term" value="P:spindle assembly"/>
    <property type="evidence" value="ECO:0007669"/>
    <property type="project" value="InterPro"/>
</dbReference>
<accession>U3K8K2</accession>